<dbReference type="EC" id="2.4.1.16" evidence="2"/>
<comment type="subcellular location">
    <subcellularLocation>
        <location evidence="1">Cell membrane</location>
        <topology evidence="1">Multi-pass membrane protein</topology>
    </subcellularLocation>
</comment>
<keyword evidence="4" id="KW-0328">Glycosyltransferase</keyword>
<feature type="transmembrane region" description="Helical" evidence="14">
    <location>
        <begin position="999"/>
        <end position="1019"/>
    </location>
</feature>
<keyword evidence="3" id="KW-1003">Cell membrane</keyword>
<evidence type="ECO:0000256" key="7">
    <source>
        <dbReference type="ARBA" id="ARBA00022989"/>
    </source>
</evidence>
<gene>
    <name evidence="16" type="ORF">PV328_009858</name>
</gene>
<reference evidence="16" key="1">
    <citation type="journal article" date="2023" name="bioRxiv">
        <title>Scaffold-level genome assemblies of two parasitoid biocontrol wasps reveal the parthenogenesis mechanism and an associated novel virus.</title>
        <authorList>
            <person name="Inwood S."/>
            <person name="Skelly J."/>
            <person name="Guhlin J."/>
            <person name="Harrop T."/>
            <person name="Goldson S."/>
            <person name="Dearden P."/>
        </authorList>
    </citation>
    <scope>NUCLEOTIDE SEQUENCE</scope>
    <source>
        <strain evidence="16">Irish</strain>
        <tissue evidence="16">Whole body</tissue>
    </source>
</reference>
<feature type="transmembrane region" description="Helical" evidence="14">
    <location>
        <begin position="945"/>
        <end position="962"/>
    </location>
</feature>
<feature type="domain" description="Chitin synthase chs-1/2 N-terminal putative transporter" evidence="15">
    <location>
        <begin position="61"/>
        <end position="444"/>
    </location>
</feature>
<feature type="transmembrane region" description="Helical" evidence="14">
    <location>
        <begin position="307"/>
        <end position="330"/>
    </location>
</feature>
<feature type="transmembrane region" description="Helical" evidence="14">
    <location>
        <begin position="919"/>
        <end position="939"/>
    </location>
</feature>
<dbReference type="InterPro" id="IPR029044">
    <property type="entry name" value="Nucleotide-diphossugar_trans"/>
</dbReference>
<evidence type="ECO:0000256" key="1">
    <source>
        <dbReference type="ARBA" id="ARBA00004651"/>
    </source>
</evidence>
<evidence type="ECO:0000256" key="11">
    <source>
        <dbReference type="ARBA" id="ARBA00046329"/>
    </source>
</evidence>
<feature type="transmembrane region" description="Helical" evidence="14">
    <location>
        <begin position="407"/>
        <end position="430"/>
    </location>
</feature>
<feature type="transmembrane region" description="Helical" evidence="14">
    <location>
        <begin position="73"/>
        <end position="96"/>
    </location>
</feature>
<dbReference type="Gene3D" id="3.90.550.10">
    <property type="entry name" value="Spore Coat Polysaccharide Biosynthesis Protein SpsA, Chain A"/>
    <property type="match status" value="1"/>
</dbReference>
<feature type="transmembrane region" description="Helical" evidence="14">
    <location>
        <begin position="376"/>
        <end position="395"/>
    </location>
</feature>
<evidence type="ECO:0000256" key="2">
    <source>
        <dbReference type="ARBA" id="ARBA00012543"/>
    </source>
</evidence>
<evidence type="ECO:0000256" key="6">
    <source>
        <dbReference type="ARBA" id="ARBA00022692"/>
    </source>
</evidence>
<dbReference type="FunFam" id="3.90.550.10:FF:000139">
    <property type="entry name" value="Chitin synthase 8"/>
    <property type="match status" value="1"/>
</dbReference>
<dbReference type="GO" id="GO:0004100">
    <property type="term" value="F:chitin synthase activity"/>
    <property type="evidence" value="ECO:0007669"/>
    <property type="project" value="UniProtKB-EC"/>
</dbReference>
<feature type="coiled-coil region" evidence="13">
    <location>
        <begin position="1120"/>
        <end position="1154"/>
    </location>
</feature>
<keyword evidence="17" id="KW-1185">Reference proteome</keyword>
<keyword evidence="9 14" id="KW-0472">Membrane</keyword>
<keyword evidence="6 14" id="KW-0812">Transmembrane</keyword>
<feature type="transmembrane region" description="Helical" evidence="14">
    <location>
        <begin position="230"/>
        <end position="254"/>
    </location>
</feature>
<evidence type="ECO:0000256" key="3">
    <source>
        <dbReference type="ARBA" id="ARBA00022475"/>
    </source>
</evidence>
<dbReference type="InterPro" id="IPR055120">
    <property type="entry name" value="Chs-1/2_IV_N"/>
</dbReference>
<reference evidence="16" key="2">
    <citation type="submission" date="2023-03" db="EMBL/GenBank/DDBJ databases">
        <authorList>
            <person name="Inwood S.N."/>
            <person name="Skelly J.G."/>
            <person name="Guhlin J."/>
            <person name="Harrop T.W.R."/>
            <person name="Goldson S.G."/>
            <person name="Dearden P.K."/>
        </authorList>
    </citation>
    <scope>NUCLEOTIDE SEQUENCE</scope>
    <source>
        <strain evidence="16">Irish</strain>
        <tissue evidence="16">Whole body</tissue>
    </source>
</reference>
<proteinExistence type="inferred from homology"/>
<comment type="caution">
    <text evidence="16">The sequence shown here is derived from an EMBL/GenBank/DDBJ whole genome shotgun (WGS) entry which is preliminary data.</text>
</comment>
<dbReference type="Pfam" id="PF23000">
    <property type="entry name" value="ChitinSynthase_IV_N"/>
    <property type="match status" value="1"/>
</dbReference>
<keyword evidence="10" id="KW-0325">Glycoprotein</keyword>
<evidence type="ECO:0000256" key="10">
    <source>
        <dbReference type="ARBA" id="ARBA00023180"/>
    </source>
</evidence>
<accession>A0AA39C6Q4</accession>
<evidence type="ECO:0000313" key="16">
    <source>
        <dbReference type="EMBL" id="KAK0158921.1"/>
    </source>
</evidence>
<evidence type="ECO:0000256" key="13">
    <source>
        <dbReference type="SAM" id="Coils"/>
    </source>
</evidence>
<comment type="similarity">
    <text evidence="11">Belongs to the chitin synthase family. Class IV subfamily.</text>
</comment>
<dbReference type="SUPFAM" id="SSF53448">
    <property type="entry name" value="Nucleotide-diphospho-sugar transferases"/>
    <property type="match status" value="1"/>
</dbReference>
<evidence type="ECO:0000313" key="17">
    <source>
        <dbReference type="Proteomes" id="UP001168990"/>
    </source>
</evidence>
<dbReference type="InterPro" id="IPR004835">
    <property type="entry name" value="Chitin_synth"/>
</dbReference>
<feature type="transmembrane region" description="Helical" evidence="14">
    <location>
        <begin position="1319"/>
        <end position="1340"/>
    </location>
</feature>
<evidence type="ECO:0000256" key="4">
    <source>
        <dbReference type="ARBA" id="ARBA00022676"/>
    </source>
</evidence>
<evidence type="ECO:0000256" key="8">
    <source>
        <dbReference type="ARBA" id="ARBA00023054"/>
    </source>
</evidence>
<feature type="transmembrane region" description="Helical" evidence="14">
    <location>
        <begin position="134"/>
        <end position="159"/>
    </location>
</feature>
<comment type="catalytic activity">
    <reaction evidence="12">
        <text>[(1-&gt;4)-N-acetyl-beta-D-glucosaminyl](n) + UDP-N-acetyl-alpha-D-glucosamine = [(1-&gt;4)-N-acetyl-beta-D-glucosaminyl](n+1) + UDP + H(+)</text>
        <dbReference type="Rhea" id="RHEA:16637"/>
        <dbReference type="Rhea" id="RHEA-COMP:9593"/>
        <dbReference type="Rhea" id="RHEA-COMP:9595"/>
        <dbReference type="ChEBI" id="CHEBI:15378"/>
        <dbReference type="ChEBI" id="CHEBI:17029"/>
        <dbReference type="ChEBI" id="CHEBI:57705"/>
        <dbReference type="ChEBI" id="CHEBI:58223"/>
        <dbReference type="EC" id="2.4.1.16"/>
    </reaction>
</comment>
<dbReference type="CDD" id="cd04190">
    <property type="entry name" value="Chitin_synth_C"/>
    <property type="match status" value="1"/>
</dbReference>
<feature type="transmembrane region" description="Helical" evidence="14">
    <location>
        <begin position="1031"/>
        <end position="1050"/>
    </location>
</feature>
<dbReference type="Pfam" id="PF03142">
    <property type="entry name" value="Chitin_synth_2"/>
    <property type="match status" value="1"/>
</dbReference>
<dbReference type="Proteomes" id="UP001168990">
    <property type="component" value="Unassembled WGS sequence"/>
</dbReference>
<feature type="transmembrane region" description="Helical" evidence="14">
    <location>
        <begin position="969"/>
        <end position="993"/>
    </location>
</feature>
<protein>
    <recommendedName>
        <fullName evidence="2">chitin synthase</fullName>
        <ecNumber evidence="2">2.4.1.16</ecNumber>
    </recommendedName>
</protein>
<evidence type="ECO:0000259" key="15">
    <source>
        <dbReference type="Pfam" id="PF23000"/>
    </source>
</evidence>
<feature type="transmembrane region" description="Helical" evidence="14">
    <location>
        <begin position="1262"/>
        <end position="1281"/>
    </location>
</feature>
<evidence type="ECO:0000256" key="9">
    <source>
        <dbReference type="ARBA" id="ARBA00023136"/>
    </source>
</evidence>
<dbReference type="EMBL" id="JAQQBS010001424">
    <property type="protein sequence ID" value="KAK0158921.1"/>
    <property type="molecule type" value="Genomic_DNA"/>
</dbReference>
<evidence type="ECO:0000256" key="12">
    <source>
        <dbReference type="ARBA" id="ARBA00048014"/>
    </source>
</evidence>
<organism evidence="16 17">
    <name type="scientific">Microctonus aethiopoides</name>
    <dbReference type="NCBI Taxonomy" id="144406"/>
    <lineage>
        <taxon>Eukaryota</taxon>
        <taxon>Metazoa</taxon>
        <taxon>Ecdysozoa</taxon>
        <taxon>Arthropoda</taxon>
        <taxon>Hexapoda</taxon>
        <taxon>Insecta</taxon>
        <taxon>Pterygota</taxon>
        <taxon>Neoptera</taxon>
        <taxon>Endopterygota</taxon>
        <taxon>Hymenoptera</taxon>
        <taxon>Apocrita</taxon>
        <taxon>Ichneumonoidea</taxon>
        <taxon>Braconidae</taxon>
        <taxon>Euphorinae</taxon>
        <taxon>Microctonus</taxon>
    </lineage>
</organism>
<evidence type="ECO:0000256" key="14">
    <source>
        <dbReference type="SAM" id="Phobius"/>
    </source>
</evidence>
<dbReference type="GO" id="GO:0006031">
    <property type="term" value="P:chitin biosynthetic process"/>
    <property type="evidence" value="ECO:0007669"/>
    <property type="project" value="TreeGrafter"/>
</dbReference>
<keyword evidence="8 13" id="KW-0175">Coiled coil</keyword>
<feature type="transmembrane region" description="Helical" evidence="14">
    <location>
        <begin position="463"/>
        <end position="482"/>
    </location>
</feature>
<sequence length="1535" mass="178196">MDINSDERQRKISYLAEFDEFDQSASENENENTEEQDEIYGWDLFRSFPTKSKTGSATDNTFYERILQMVKSFTYLILFTMILGGNIVSKCTILLMTSQIGRKEPLSYCGYNEPEERPGERKLVAIIPEEGRLTWYWCIVIAFCIPELISFMNSIHYYLFKKRKYPAVFDIFFNCLIDGVHVSALAILFLIVIPEYNSIQAVTIVSSMCFIPTLLSLLSRNRQQGSFVKFIFMIFGDVTILIIQIGIILTFSLLSSDIDIKARWLLPFTLILSSCRWWSNYISPKCQIKFIQFLWQTKERFESSRGILQGISAIWRMLIFFVMSIIIMNWQEIEIYKYFYSFPGVITYNVTLNEIKNDSDKISEQKPVGVFTINSVTLFIILLINGAASFLSYSASKFSSQTLMQRFGFALPSILTLPITLVVIFSLSFLRWENVCALHKIMPDYIFFNSPQNFSSIWSEWQYWIWFLQLLSCTWATVHIWMPRYERLATADRIFAVPSYDSLIVDQSLMLNRRKYTVIDDTSDMENFGRKNIKNYSDRISENSSTETKPSDRVTKVYACATMWHELEAEMELFINSILRLDLHQSAMRFTQKRYNIQIDDYFELETHIFFDDAFQCMHGCEDNCDHDENETHVNDYVKSLIETMKSSVERMGMLPTPPVKYPAPYGGRLEWLLPGQTHLIVHLKDKNKIRHRKRWSQVMYMYYLLGYRLIDQPIHINRKATIAENTYILTLDGDIDFRPTAVKVLLHLMKRDKELGAACGRIHPIGTGPMVWFQKFEYAIGHWLQKSTEHTIGSVLCSPGCFSLFRAKALMEDNVMRKYATRSTDARHYIQYDQGEDRWLCTLILQSGYRVEYSAASDSYTHAPETFNEFYNQRRRWIPSTIANIFDLLNSSKETRKVNENISWLYVAYQWALMGSTILGPGTIFLMLVGALVAAFRIDNWTSLYYNIIPITIFVIVCFVCKAKTQLIVAAIISAFYGLVMIVVLVGIMIQIAEDGWVAPSTILFFVVASQIVIAGLLHPQEWSCLLCGIIYYVTVPSMYMLLIIYSIFNVHDVTWGTRESRIPLTQKIGFEISEDELTKPSNDANIINTKGSIDFSLAGLFRCMLCTQNQQSDEMNKLEIIAKSLNQISSRLNALEENSEIKKNELADDYNEQELAKQFTEMNNDEEYNKTCDDDLDINSNASCASIHEEVNNTKSDNFLVNPHWIQDPEIRKGGIEFLSREEEIFWNRLIKKYLYPLDMDKKKIEKMEDALKKLRNENIFKFFMLNALFVLTVLLMQLNKETLHLEWPLGTLYNITYRSDVMEVHLAKDYLQLEPIGCLFIGGFLAILFVQFIAMLFHRYNTFLHLLSNTHLKFNCCTKTKDVPEDKVLETHVKDIVDGLQRLAEENGIADYKQVQLSRFTSPKKRQTIHTLIENHDKKIRAPTNFHTVFRQNLSNNPDNSRLTSTGMSQNLIKALNRRRTTLIAKQNDTLQQEKDTTAIQKNGNNSKSCDNDKLYTYHNRAFIDDDNDDVKNGILSRRHSQVKFSDVNENV</sequence>
<name>A0AA39C6Q4_9HYME</name>
<dbReference type="PANTHER" id="PTHR22914:SF14">
    <property type="entry name" value="CHITIN SYNTHASE"/>
    <property type="match status" value="1"/>
</dbReference>
<keyword evidence="5" id="KW-0808">Transferase</keyword>
<dbReference type="PANTHER" id="PTHR22914">
    <property type="entry name" value="CHITIN SYNTHASE"/>
    <property type="match status" value="1"/>
</dbReference>
<feature type="transmembrane region" description="Helical" evidence="14">
    <location>
        <begin position="199"/>
        <end position="218"/>
    </location>
</feature>
<feature type="transmembrane region" description="Helical" evidence="14">
    <location>
        <begin position="171"/>
        <end position="193"/>
    </location>
</feature>
<keyword evidence="7 14" id="KW-1133">Transmembrane helix</keyword>
<evidence type="ECO:0000256" key="5">
    <source>
        <dbReference type="ARBA" id="ARBA00022679"/>
    </source>
</evidence>
<dbReference type="GO" id="GO:0005886">
    <property type="term" value="C:plasma membrane"/>
    <property type="evidence" value="ECO:0007669"/>
    <property type="project" value="UniProtKB-SubCell"/>
</dbReference>